<keyword evidence="4 10" id="KW-0812">Transmembrane</keyword>
<reference evidence="12" key="1">
    <citation type="submission" date="2025-08" db="UniProtKB">
        <authorList>
            <consortium name="RefSeq"/>
        </authorList>
    </citation>
    <scope>IDENTIFICATION</scope>
    <source>
        <strain evidence="12">USDA-PBARC FA_bdor</strain>
        <tissue evidence="12">Whole organism</tissue>
    </source>
</reference>
<dbReference type="PANTHER" id="PTHR21137">
    <property type="entry name" value="ODORANT RECEPTOR"/>
    <property type="match status" value="1"/>
</dbReference>
<keyword evidence="6 10" id="KW-1133">Transmembrane helix</keyword>
<dbReference type="InterPro" id="IPR004117">
    <property type="entry name" value="7tm6_olfct_rcpt"/>
</dbReference>
<keyword evidence="3" id="KW-0716">Sensory transduction</keyword>
<evidence type="ECO:0000256" key="4">
    <source>
        <dbReference type="ARBA" id="ARBA00022692"/>
    </source>
</evidence>
<keyword evidence="7 10" id="KW-0472">Membrane</keyword>
<dbReference type="RefSeq" id="XP_011307598.1">
    <property type="nucleotide sequence ID" value="XM_011309296.1"/>
</dbReference>
<feature type="transmembrane region" description="Helical" evidence="10">
    <location>
        <begin position="261"/>
        <end position="282"/>
    </location>
</feature>
<dbReference type="GO" id="GO:0005886">
    <property type="term" value="C:plasma membrane"/>
    <property type="evidence" value="ECO:0007669"/>
    <property type="project" value="UniProtKB-SubCell"/>
</dbReference>
<dbReference type="GO" id="GO:0007165">
    <property type="term" value="P:signal transduction"/>
    <property type="evidence" value="ECO:0007669"/>
    <property type="project" value="UniProtKB-KW"/>
</dbReference>
<gene>
    <name evidence="12" type="primary">LOC105269220</name>
</gene>
<keyword evidence="2" id="KW-1003">Cell membrane</keyword>
<dbReference type="Proteomes" id="UP000694866">
    <property type="component" value="Unplaced"/>
</dbReference>
<evidence type="ECO:0000313" key="11">
    <source>
        <dbReference type="Proteomes" id="UP000694866"/>
    </source>
</evidence>
<evidence type="ECO:0008006" key="13">
    <source>
        <dbReference type="Google" id="ProtNLM"/>
    </source>
</evidence>
<evidence type="ECO:0000313" key="12">
    <source>
        <dbReference type="RefSeq" id="XP_011307598.1"/>
    </source>
</evidence>
<keyword evidence="11" id="KW-1185">Reference proteome</keyword>
<evidence type="ECO:0000256" key="1">
    <source>
        <dbReference type="ARBA" id="ARBA00004651"/>
    </source>
</evidence>
<proteinExistence type="predicted"/>
<evidence type="ECO:0000256" key="2">
    <source>
        <dbReference type="ARBA" id="ARBA00022475"/>
    </source>
</evidence>
<keyword evidence="9" id="KW-0807">Transducer</keyword>
<accession>A0A9R1U4W1</accession>
<sequence>MPSQRKLLLYWSYHRQVKGCLYPVGLWPSEKPKLWYRLLPYAQLFLSAITVVAIMNYLVHHIRNWNIVIRVISLLASTSLYIFKLSQLMIHRREILDISKILNDYSSRIINEERSLNFAWEWVKVCLTCGRSIIIMVYGSFFVLLVIIPAVVIFIQEMGHTENIKYTLVYPTMYPWDTSTNGVAYRITYLLESLTALSCCHVTSGVDNLYLFWIFQTTGQLRAMSYRLHHIRDGDNYDDILKDNIIQYGTLMRIRNQLENIYGPIIIFCNGSAAVLLCTLIFQLSKASKIKKSHSNMN</sequence>
<dbReference type="OrthoDB" id="7548151at2759"/>
<feature type="transmembrane region" description="Helical" evidence="10">
    <location>
        <begin position="38"/>
        <end position="59"/>
    </location>
</feature>
<keyword evidence="5" id="KW-0552">Olfaction</keyword>
<comment type="subcellular location">
    <subcellularLocation>
        <location evidence="1">Cell membrane</location>
        <topology evidence="1">Multi-pass membrane protein</topology>
    </subcellularLocation>
</comment>
<evidence type="ECO:0000256" key="10">
    <source>
        <dbReference type="SAM" id="Phobius"/>
    </source>
</evidence>
<evidence type="ECO:0000256" key="6">
    <source>
        <dbReference type="ARBA" id="ARBA00022989"/>
    </source>
</evidence>
<feature type="transmembrane region" description="Helical" evidence="10">
    <location>
        <begin position="65"/>
        <end position="83"/>
    </location>
</feature>
<name>A0A9R1U4W1_9HYME</name>
<keyword evidence="8" id="KW-0675">Receptor</keyword>
<protein>
    <recommendedName>
        <fullName evidence="13">Odorant receptor</fullName>
    </recommendedName>
</protein>
<dbReference type="GeneID" id="105269220"/>
<dbReference type="PANTHER" id="PTHR21137:SF35">
    <property type="entry name" value="ODORANT RECEPTOR 19A-RELATED"/>
    <property type="match status" value="1"/>
</dbReference>
<evidence type="ECO:0000256" key="7">
    <source>
        <dbReference type="ARBA" id="ARBA00023136"/>
    </source>
</evidence>
<dbReference type="Pfam" id="PF02949">
    <property type="entry name" value="7tm_6"/>
    <property type="match status" value="1"/>
</dbReference>
<evidence type="ECO:0000256" key="9">
    <source>
        <dbReference type="ARBA" id="ARBA00023224"/>
    </source>
</evidence>
<evidence type="ECO:0000256" key="3">
    <source>
        <dbReference type="ARBA" id="ARBA00022606"/>
    </source>
</evidence>
<dbReference type="AlphaFoldDB" id="A0A9R1U4W1"/>
<dbReference type="KEGG" id="fas:105269220"/>
<evidence type="ECO:0000256" key="8">
    <source>
        <dbReference type="ARBA" id="ARBA00023170"/>
    </source>
</evidence>
<dbReference type="GO" id="GO:0004984">
    <property type="term" value="F:olfactory receptor activity"/>
    <property type="evidence" value="ECO:0007669"/>
    <property type="project" value="InterPro"/>
</dbReference>
<organism evidence="11 12">
    <name type="scientific">Fopius arisanus</name>
    <dbReference type="NCBI Taxonomy" id="64838"/>
    <lineage>
        <taxon>Eukaryota</taxon>
        <taxon>Metazoa</taxon>
        <taxon>Ecdysozoa</taxon>
        <taxon>Arthropoda</taxon>
        <taxon>Hexapoda</taxon>
        <taxon>Insecta</taxon>
        <taxon>Pterygota</taxon>
        <taxon>Neoptera</taxon>
        <taxon>Endopterygota</taxon>
        <taxon>Hymenoptera</taxon>
        <taxon>Apocrita</taxon>
        <taxon>Ichneumonoidea</taxon>
        <taxon>Braconidae</taxon>
        <taxon>Opiinae</taxon>
        <taxon>Fopius</taxon>
    </lineage>
</organism>
<dbReference type="GO" id="GO:0005549">
    <property type="term" value="F:odorant binding"/>
    <property type="evidence" value="ECO:0007669"/>
    <property type="project" value="InterPro"/>
</dbReference>
<feature type="transmembrane region" description="Helical" evidence="10">
    <location>
        <begin position="133"/>
        <end position="155"/>
    </location>
</feature>
<evidence type="ECO:0000256" key="5">
    <source>
        <dbReference type="ARBA" id="ARBA00022725"/>
    </source>
</evidence>